<evidence type="ECO:0000256" key="1">
    <source>
        <dbReference type="ARBA" id="ARBA00023015"/>
    </source>
</evidence>
<accession>A0ABT8THR6</accession>
<gene>
    <name evidence="6" type="ORF">QWI16_15730</name>
</gene>
<keyword evidence="3" id="KW-0804">Transcription</keyword>
<keyword evidence="2" id="KW-0238">DNA-binding</keyword>
<dbReference type="InterPro" id="IPR009057">
    <property type="entry name" value="Homeodomain-like_sf"/>
</dbReference>
<evidence type="ECO:0000259" key="5">
    <source>
        <dbReference type="PROSITE" id="PS01124"/>
    </source>
</evidence>
<keyword evidence="4" id="KW-1133">Transmembrane helix</keyword>
<keyword evidence="1" id="KW-0805">Transcription regulation</keyword>
<feature type="transmembrane region" description="Helical" evidence="4">
    <location>
        <begin position="184"/>
        <end position="203"/>
    </location>
</feature>
<dbReference type="Pfam" id="PF12833">
    <property type="entry name" value="HTH_18"/>
    <property type="match status" value="1"/>
</dbReference>
<reference evidence="6" key="1">
    <citation type="submission" date="2023-07" db="EMBL/GenBank/DDBJ databases">
        <title>Gilvimarinus algae sp. nov., isolated from the surface of Kelp.</title>
        <authorList>
            <person name="Sun Y.Y."/>
            <person name="Gong Y."/>
            <person name="Du Z.J."/>
        </authorList>
    </citation>
    <scope>NUCLEOTIDE SEQUENCE</scope>
    <source>
        <strain evidence="6">SDUM040014</strain>
    </source>
</reference>
<keyword evidence="4" id="KW-0812">Transmembrane</keyword>
<name>A0ABT8THR6_9GAMM</name>
<evidence type="ECO:0000313" key="7">
    <source>
        <dbReference type="Proteomes" id="UP001168380"/>
    </source>
</evidence>
<keyword evidence="4" id="KW-0472">Membrane</keyword>
<evidence type="ECO:0000256" key="4">
    <source>
        <dbReference type="SAM" id="Phobius"/>
    </source>
</evidence>
<feature type="transmembrane region" description="Helical" evidence="4">
    <location>
        <begin position="12"/>
        <end position="33"/>
    </location>
</feature>
<dbReference type="Gene3D" id="1.10.10.60">
    <property type="entry name" value="Homeodomain-like"/>
    <property type="match status" value="2"/>
</dbReference>
<keyword evidence="7" id="KW-1185">Reference proteome</keyword>
<feature type="transmembrane region" description="Helical" evidence="4">
    <location>
        <begin position="110"/>
        <end position="130"/>
    </location>
</feature>
<organism evidence="6 7">
    <name type="scientific">Gilvimarinus algae</name>
    <dbReference type="NCBI Taxonomy" id="3058037"/>
    <lineage>
        <taxon>Bacteria</taxon>
        <taxon>Pseudomonadati</taxon>
        <taxon>Pseudomonadota</taxon>
        <taxon>Gammaproteobacteria</taxon>
        <taxon>Cellvibrionales</taxon>
        <taxon>Cellvibrionaceae</taxon>
        <taxon>Gilvimarinus</taxon>
    </lineage>
</organism>
<dbReference type="InterPro" id="IPR018060">
    <property type="entry name" value="HTH_AraC"/>
</dbReference>
<evidence type="ECO:0000313" key="6">
    <source>
        <dbReference type="EMBL" id="MDO3383632.1"/>
    </source>
</evidence>
<dbReference type="PANTHER" id="PTHR43280">
    <property type="entry name" value="ARAC-FAMILY TRANSCRIPTIONAL REGULATOR"/>
    <property type="match status" value="1"/>
</dbReference>
<evidence type="ECO:0000256" key="2">
    <source>
        <dbReference type="ARBA" id="ARBA00023125"/>
    </source>
</evidence>
<feature type="domain" description="HTH araC/xylS-type" evidence="5">
    <location>
        <begin position="265"/>
        <end position="373"/>
    </location>
</feature>
<proteinExistence type="predicted"/>
<protein>
    <submittedName>
        <fullName evidence="6">AraC family transcriptional regulator</fullName>
    </submittedName>
</protein>
<feature type="transmembrane region" description="Helical" evidence="4">
    <location>
        <begin position="223"/>
        <end position="241"/>
    </location>
</feature>
<comment type="caution">
    <text evidence="6">The sequence shown here is derived from an EMBL/GenBank/DDBJ whole genome shotgun (WGS) entry which is preliminary data.</text>
</comment>
<dbReference type="Proteomes" id="UP001168380">
    <property type="component" value="Unassembled WGS sequence"/>
</dbReference>
<feature type="transmembrane region" description="Helical" evidence="4">
    <location>
        <begin position="80"/>
        <end position="98"/>
    </location>
</feature>
<dbReference type="EMBL" id="JAULRT010000062">
    <property type="protein sequence ID" value="MDO3383632.1"/>
    <property type="molecule type" value="Genomic_DNA"/>
</dbReference>
<dbReference type="InterPro" id="IPR020449">
    <property type="entry name" value="Tscrpt_reg_AraC-type_HTH"/>
</dbReference>
<dbReference type="PRINTS" id="PR00032">
    <property type="entry name" value="HTHARAC"/>
</dbReference>
<evidence type="ECO:0000256" key="3">
    <source>
        <dbReference type="ARBA" id="ARBA00023163"/>
    </source>
</evidence>
<dbReference type="PANTHER" id="PTHR43280:SF29">
    <property type="entry name" value="ARAC-FAMILY TRANSCRIPTIONAL REGULATOR"/>
    <property type="match status" value="1"/>
</dbReference>
<dbReference type="SMART" id="SM00342">
    <property type="entry name" value="HTH_ARAC"/>
    <property type="match status" value="1"/>
</dbReference>
<dbReference type="PROSITE" id="PS01124">
    <property type="entry name" value="HTH_ARAC_FAMILY_2"/>
    <property type="match status" value="1"/>
</dbReference>
<dbReference type="SUPFAM" id="SSF46689">
    <property type="entry name" value="Homeodomain-like"/>
    <property type="match status" value="1"/>
</dbReference>
<dbReference type="RefSeq" id="WP_302714545.1">
    <property type="nucleotide sequence ID" value="NZ_JAULRT010000062.1"/>
</dbReference>
<feature type="transmembrane region" description="Helical" evidence="4">
    <location>
        <begin position="142"/>
        <end position="164"/>
    </location>
</feature>
<sequence length="375" mass="43789">MQFLETLNRPLFNLYDFTLWMTALQCLIFAVLLQCRREKSASHHLLSLFVASIGLGQLAFFLTYNPYLSGILSHLGQWSFAPPALVFYLQGPLLFHYLRALTFGRHRFRFMDLLPLGLWAVASSLSLVLWNETLELWLWRPFVLVGAVGFIVSTAYGLASMAVIRRYSERLKDQFCTVESLDFLWLKFFAWGFLFIWCMQVLPPFTYHTAPWVVQEVITHLPSIVELIMVSFVIVAGLLYARRMEKVTEEPEWGEPRSDALPPTGEMLRELDQRMRAEALYAKPRLNIERLAGQLDMPPRQLSHLINHYFHKNFFEFINDYRLEQVQIRLRSPGWQDKSVQEIYESVGFRSKSSFFTLFRKATGMTPTQYRAADQ</sequence>
<feature type="transmembrane region" description="Helical" evidence="4">
    <location>
        <begin position="45"/>
        <end position="68"/>
    </location>
</feature>